<evidence type="ECO:0000313" key="2">
    <source>
        <dbReference type="EMBL" id="KAF5177750.1"/>
    </source>
</evidence>
<proteinExistence type="predicted"/>
<feature type="compositionally biased region" description="Low complexity" evidence="1">
    <location>
        <begin position="127"/>
        <end position="146"/>
    </location>
</feature>
<sequence length="252" mass="27208">MTARNPGRKPLSGTFAAPVMNWLKVISHPCVPYRPRCHVGSWAVPGIRDVPSTLVSSTQDLIESFIPNSRSQELPGTGFTPLPLIQPNWLSCYTPRHGEETVVKFSMGKTPSLSKTPRHGEETVVKGPSVPSGPANGNSPPGGSYGPTSISSIISTIRNSFDLRVKLRNSFDLRVKLRNSFDLRVKGEGFIILALFLGGQLSPFRIGLSVLVSGPPSHQSETSSAPFNPEVLADLKCHFAGGLLLRVERDTA</sequence>
<accession>A0A7J6V070</accession>
<name>A0A7J6V070_THATH</name>
<evidence type="ECO:0000256" key="1">
    <source>
        <dbReference type="SAM" id="MobiDB-lite"/>
    </source>
</evidence>
<feature type="region of interest" description="Disordered" evidence="1">
    <location>
        <begin position="106"/>
        <end position="146"/>
    </location>
</feature>
<comment type="caution">
    <text evidence="2">The sequence shown here is derived from an EMBL/GenBank/DDBJ whole genome shotgun (WGS) entry which is preliminary data.</text>
</comment>
<keyword evidence="3" id="KW-1185">Reference proteome</keyword>
<dbReference type="Proteomes" id="UP000554482">
    <property type="component" value="Unassembled WGS sequence"/>
</dbReference>
<gene>
    <name evidence="2" type="ORF">FRX31_032660</name>
</gene>
<dbReference type="AlphaFoldDB" id="A0A7J6V070"/>
<reference evidence="2 3" key="1">
    <citation type="submission" date="2020-06" db="EMBL/GenBank/DDBJ databases">
        <title>Transcriptomic and genomic resources for Thalictrum thalictroides and T. hernandezii: Facilitating candidate gene discovery in an emerging model plant lineage.</title>
        <authorList>
            <person name="Arias T."/>
            <person name="Riano-Pachon D.M."/>
            <person name="Di Stilio V.S."/>
        </authorList>
    </citation>
    <scope>NUCLEOTIDE SEQUENCE [LARGE SCALE GENOMIC DNA]</scope>
    <source>
        <strain evidence="3">cv. WT478/WT964</strain>
        <tissue evidence="2">Leaves</tissue>
    </source>
</reference>
<dbReference type="EMBL" id="JABWDY010040970">
    <property type="protein sequence ID" value="KAF5177750.1"/>
    <property type="molecule type" value="Genomic_DNA"/>
</dbReference>
<protein>
    <submittedName>
        <fullName evidence="2">Uncharacterized protein</fullName>
    </submittedName>
</protein>
<organism evidence="2 3">
    <name type="scientific">Thalictrum thalictroides</name>
    <name type="common">Rue-anemone</name>
    <name type="synonym">Anemone thalictroides</name>
    <dbReference type="NCBI Taxonomy" id="46969"/>
    <lineage>
        <taxon>Eukaryota</taxon>
        <taxon>Viridiplantae</taxon>
        <taxon>Streptophyta</taxon>
        <taxon>Embryophyta</taxon>
        <taxon>Tracheophyta</taxon>
        <taxon>Spermatophyta</taxon>
        <taxon>Magnoliopsida</taxon>
        <taxon>Ranunculales</taxon>
        <taxon>Ranunculaceae</taxon>
        <taxon>Thalictroideae</taxon>
        <taxon>Thalictrum</taxon>
    </lineage>
</organism>
<evidence type="ECO:0000313" key="3">
    <source>
        <dbReference type="Proteomes" id="UP000554482"/>
    </source>
</evidence>